<keyword evidence="5" id="KW-0378">Hydrolase</keyword>
<comment type="caution">
    <text evidence="7">The sequence shown here is derived from an EMBL/GenBank/DDBJ whole genome shotgun (WGS) entry which is preliminary data.</text>
</comment>
<proteinExistence type="inferred from homology"/>
<evidence type="ECO:0000256" key="1">
    <source>
        <dbReference type="ARBA" id="ARBA00007447"/>
    </source>
</evidence>
<keyword evidence="2 5" id="KW-0064">Aspartyl protease</keyword>
<sequence>MQIGTPPQDFVVILDTGSDFTWLRAPISQENSSTHSYDPKKSLTSELVVEEEIFSRAYLGGTKVEGPVLADTVTIGGLVADNQWFASVETAGKKAITKEGLLGLAFRNPDHQSKNDKSNFINNLLSQKKITHGIFTMYINSQSGSELYIGGINQDKYKGQITYLPQIDHMWSVAGSTSVDGEVKYAGPMIIDSGSSLILGPKESVWEWWGAIMGAKPCDIIDCIGTGYFSFPCNTPTSFHFTFNGQEFPITQKDLIWAKHPGQPHRCIGTVRVNDRIHNKWVLGIAFMKTVYTIFDMDNHQIGFAKTA</sequence>
<dbReference type="HOGENOM" id="CLU_013253_1_0_1"/>
<dbReference type="GO" id="GO:0006508">
    <property type="term" value="P:proteolysis"/>
    <property type="evidence" value="ECO:0007669"/>
    <property type="project" value="UniProtKB-KW"/>
</dbReference>
<dbReference type="SUPFAM" id="SSF50630">
    <property type="entry name" value="Acid proteases"/>
    <property type="match status" value="1"/>
</dbReference>
<dbReference type="PROSITE" id="PS51767">
    <property type="entry name" value="PEPTIDASE_A1"/>
    <property type="match status" value="1"/>
</dbReference>
<dbReference type="InterPro" id="IPR021109">
    <property type="entry name" value="Peptidase_aspartic_dom_sf"/>
</dbReference>
<dbReference type="PROSITE" id="PS00141">
    <property type="entry name" value="ASP_PROTEASE"/>
    <property type="match status" value="1"/>
</dbReference>
<comment type="similarity">
    <text evidence="1 5">Belongs to the peptidase A1 family.</text>
</comment>
<feature type="active site" evidence="3">
    <location>
        <position position="15"/>
    </location>
</feature>
<evidence type="ECO:0000256" key="4">
    <source>
        <dbReference type="PIRSR" id="PIRSR601461-2"/>
    </source>
</evidence>
<dbReference type="Gene3D" id="2.40.70.10">
    <property type="entry name" value="Acid Proteases"/>
    <property type="match status" value="2"/>
</dbReference>
<dbReference type="PANTHER" id="PTHR47966:SF51">
    <property type="entry name" value="BETA-SITE APP-CLEAVING ENZYME, ISOFORM A-RELATED"/>
    <property type="match status" value="1"/>
</dbReference>
<dbReference type="EMBL" id="AZST01002308">
    <property type="protein sequence ID" value="KEP45057.1"/>
    <property type="molecule type" value="Genomic_DNA"/>
</dbReference>
<protein>
    <submittedName>
        <fullName evidence="7">Aspartic protease</fullName>
    </submittedName>
</protein>
<reference evidence="7 8" key="1">
    <citation type="submission" date="2013-12" db="EMBL/GenBank/DDBJ databases">
        <authorList>
            <person name="Cubeta M."/>
            <person name="Pakala S."/>
            <person name="Fedorova N."/>
            <person name="Thomas E."/>
            <person name="Dean R."/>
            <person name="Jabaji S."/>
            <person name="Neate S."/>
            <person name="Toda T."/>
            <person name="Tavantzis S."/>
            <person name="Vilgalys R."/>
            <person name="Bharathan N."/>
            <person name="Pakala S."/>
            <person name="Losada L.S."/>
            <person name="Zafar N."/>
            <person name="Nierman W."/>
        </authorList>
    </citation>
    <scope>NUCLEOTIDE SEQUENCE [LARGE SCALE GENOMIC DNA]</scope>
    <source>
        <strain evidence="7 8">123E</strain>
    </source>
</reference>
<organism evidence="7 8">
    <name type="scientific">Rhizoctonia solani 123E</name>
    <dbReference type="NCBI Taxonomy" id="1423351"/>
    <lineage>
        <taxon>Eukaryota</taxon>
        <taxon>Fungi</taxon>
        <taxon>Dikarya</taxon>
        <taxon>Basidiomycota</taxon>
        <taxon>Agaricomycotina</taxon>
        <taxon>Agaricomycetes</taxon>
        <taxon>Cantharellales</taxon>
        <taxon>Ceratobasidiaceae</taxon>
        <taxon>Rhizoctonia</taxon>
    </lineage>
</organism>
<dbReference type="STRING" id="1423351.A0A074S4L4"/>
<dbReference type="InterPro" id="IPR033121">
    <property type="entry name" value="PEPTIDASE_A1"/>
</dbReference>
<dbReference type="InterPro" id="IPR001969">
    <property type="entry name" value="Aspartic_peptidase_AS"/>
</dbReference>
<evidence type="ECO:0000259" key="6">
    <source>
        <dbReference type="PROSITE" id="PS51767"/>
    </source>
</evidence>
<evidence type="ECO:0000313" key="7">
    <source>
        <dbReference type="EMBL" id="KEP45057.1"/>
    </source>
</evidence>
<dbReference type="Pfam" id="PF00026">
    <property type="entry name" value="Asp"/>
    <property type="match status" value="1"/>
</dbReference>
<evidence type="ECO:0000313" key="8">
    <source>
        <dbReference type="Proteomes" id="UP000027456"/>
    </source>
</evidence>
<dbReference type="PANTHER" id="PTHR47966">
    <property type="entry name" value="BETA-SITE APP-CLEAVING ENZYME, ISOFORM A-RELATED"/>
    <property type="match status" value="1"/>
</dbReference>
<keyword evidence="4" id="KW-1015">Disulfide bond</keyword>
<dbReference type="OrthoDB" id="15189at2759"/>
<feature type="domain" description="Peptidase A1" evidence="6">
    <location>
        <begin position="1"/>
        <end position="305"/>
    </location>
</feature>
<dbReference type="GO" id="GO:0004190">
    <property type="term" value="F:aspartic-type endopeptidase activity"/>
    <property type="evidence" value="ECO:0007669"/>
    <property type="project" value="UniProtKB-KW"/>
</dbReference>
<evidence type="ECO:0000256" key="5">
    <source>
        <dbReference type="RuleBase" id="RU000454"/>
    </source>
</evidence>
<dbReference type="Proteomes" id="UP000027456">
    <property type="component" value="Unassembled WGS sequence"/>
</dbReference>
<keyword evidence="5 7" id="KW-0645">Protease</keyword>
<dbReference type="InterPro" id="IPR001461">
    <property type="entry name" value="Aspartic_peptidase_A1"/>
</dbReference>
<feature type="disulfide bond" evidence="4">
    <location>
        <begin position="218"/>
        <end position="267"/>
    </location>
</feature>
<accession>A0A074S4L4</accession>
<feature type="active site" evidence="3">
    <location>
        <position position="192"/>
    </location>
</feature>
<dbReference type="AlphaFoldDB" id="A0A074S4L4"/>
<dbReference type="InterPro" id="IPR034164">
    <property type="entry name" value="Pepsin-like_dom"/>
</dbReference>
<dbReference type="CDD" id="cd05471">
    <property type="entry name" value="pepsin_like"/>
    <property type="match status" value="1"/>
</dbReference>
<keyword evidence="8" id="KW-1185">Reference proteome</keyword>
<name>A0A074S4L4_9AGAM</name>
<evidence type="ECO:0000256" key="3">
    <source>
        <dbReference type="PIRSR" id="PIRSR601461-1"/>
    </source>
</evidence>
<evidence type="ECO:0000256" key="2">
    <source>
        <dbReference type="ARBA" id="ARBA00022750"/>
    </source>
</evidence>
<gene>
    <name evidence="7" type="ORF">V565_323910</name>
</gene>
<dbReference type="PRINTS" id="PR00792">
    <property type="entry name" value="PEPSIN"/>
</dbReference>